<evidence type="ECO:0000256" key="3">
    <source>
        <dbReference type="ARBA" id="ARBA00022475"/>
    </source>
</evidence>
<dbReference type="SUPFAM" id="SSF161098">
    <property type="entry name" value="MetI-like"/>
    <property type="match status" value="2"/>
</dbReference>
<feature type="transmembrane region" description="Helical" evidence="8">
    <location>
        <begin position="399"/>
        <end position="416"/>
    </location>
</feature>
<feature type="transmembrane region" description="Helical" evidence="8">
    <location>
        <begin position="142"/>
        <end position="169"/>
    </location>
</feature>
<evidence type="ECO:0000256" key="8">
    <source>
        <dbReference type="RuleBase" id="RU363032"/>
    </source>
</evidence>
<dbReference type="Pfam" id="PF00528">
    <property type="entry name" value="BPD_transp_1"/>
    <property type="match status" value="2"/>
</dbReference>
<feature type="transmembrane region" description="Helical" evidence="8">
    <location>
        <begin position="244"/>
        <end position="266"/>
    </location>
</feature>
<evidence type="ECO:0000259" key="9">
    <source>
        <dbReference type="PROSITE" id="PS50928"/>
    </source>
</evidence>
<reference evidence="10 11" key="1">
    <citation type="journal article" date="2019" name="Front. Microbiol.">
        <title>Thermoanaerosceptrum fracticalcis gen. nov. sp. nov., a Novel Fumarate-Fermenting Microorganism From a Deep Fractured Carbonate Aquifer of the US Great Basin.</title>
        <authorList>
            <person name="Hamilton-Brehm S.D."/>
            <person name="Stewart L.E."/>
            <person name="Zavarin M."/>
            <person name="Caldwell M."/>
            <person name="Lawson P.A."/>
            <person name="Onstott T.C."/>
            <person name="Grzymski J."/>
            <person name="Neveux I."/>
            <person name="Lollar B.S."/>
            <person name="Russell C.E."/>
            <person name="Moser D.P."/>
        </authorList>
    </citation>
    <scope>NUCLEOTIDE SEQUENCE [LARGE SCALE GENOMIC DNA]</scope>
    <source>
        <strain evidence="10 11">DRI-13</strain>
    </source>
</reference>
<proteinExistence type="inferred from homology"/>
<dbReference type="AlphaFoldDB" id="A0A7G6E3Z5"/>
<dbReference type="PROSITE" id="PS50928">
    <property type="entry name" value="ABC_TM1"/>
    <property type="match status" value="2"/>
</dbReference>
<gene>
    <name evidence="10" type="ORF">BR63_11050</name>
</gene>
<feature type="transmembrane region" description="Helical" evidence="8">
    <location>
        <begin position="106"/>
        <end position="130"/>
    </location>
</feature>
<evidence type="ECO:0000256" key="7">
    <source>
        <dbReference type="ARBA" id="ARBA00023136"/>
    </source>
</evidence>
<dbReference type="GO" id="GO:0055085">
    <property type="term" value="P:transmembrane transport"/>
    <property type="evidence" value="ECO:0007669"/>
    <property type="project" value="InterPro"/>
</dbReference>
<dbReference type="InterPro" id="IPR000515">
    <property type="entry name" value="MetI-like"/>
</dbReference>
<feature type="transmembrane region" description="Helical" evidence="8">
    <location>
        <begin position="370"/>
        <end position="393"/>
    </location>
</feature>
<keyword evidence="2 8" id="KW-0813">Transport</keyword>
<dbReference type="Proteomes" id="UP000515847">
    <property type="component" value="Chromosome"/>
</dbReference>
<protein>
    <submittedName>
        <fullName evidence="10">ABC transporter permease subunit</fullName>
    </submittedName>
</protein>
<sequence>MVIKIKRALSALLTYWNHGWHKPPSITFAFLGFAISLMMALPLCYIILRALGSDQAVWIRLFSTRIPQLLWNTLSLTLVVTILTLFIGVALAFLVERTNLPGSKVWRWLLVLPLVIPPYIGTFSYITLFGSTGILKNQYINVYSFPGVAFIMTLYTFPYVFLLVSAALQRINPHYEEAARLSGLKPSQIFLRVILPLLRPSMGAGSILVALYVLSDFGAVGMLRYFTFTSAIYTQLIGRYDRSGAAVLSLVLIFLTFLLLFLEWYTKRNKAYYQAKGILKKQEPINLCYWQIPALILAGSVFLFSVAIPLGTLIYWLILGLFKQIAFSEFWKYTFNSFLVSSLAATVSLVLASIIGTLHKRNAGFLGAFMARLSFAGYALPGVIIAIGLLFFANSYLPWIYGTFLMLVVAYIIRFMPQGLQSFTSSLTLISPSLEEAARSLGESPWGVLRRVTYPLALPGLRAGWTLMFISSLKELPVTLLLRPAGFDTLSVRIWLEASEGFYLAAAPAALLLILISIIPIRLIVGRDGGYKHEGVS</sequence>
<feature type="domain" description="ABC transmembrane type-1" evidence="9">
    <location>
        <begin position="70"/>
        <end position="263"/>
    </location>
</feature>
<feature type="transmembrane region" description="Helical" evidence="8">
    <location>
        <begin position="287"/>
        <end position="318"/>
    </location>
</feature>
<evidence type="ECO:0000256" key="4">
    <source>
        <dbReference type="ARBA" id="ARBA00022519"/>
    </source>
</evidence>
<evidence type="ECO:0000313" key="10">
    <source>
        <dbReference type="EMBL" id="QNB46799.1"/>
    </source>
</evidence>
<keyword evidence="4" id="KW-0997">Cell inner membrane</keyword>
<dbReference type="EMBL" id="CP045798">
    <property type="protein sequence ID" value="QNB46799.1"/>
    <property type="molecule type" value="Genomic_DNA"/>
</dbReference>
<dbReference type="CDD" id="cd06261">
    <property type="entry name" value="TM_PBP2"/>
    <property type="match status" value="2"/>
</dbReference>
<dbReference type="InterPro" id="IPR035906">
    <property type="entry name" value="MetI-like_sf"/>
</dbReference>
<keyword evidence="6 8" id="KW-1133">Transmembrane helix</keyword>
<dbReference type="GO" id="GO:0005886">
    <property type="term" value="C:plasma membrane"/>
    <property type="evidence" value="ECO:0007669"/>
    <property type="project" value="UniProtKB-SubCell"/>
</dbReference>
<comment type="similarity">
    <text evidence="8">Belongs to the binding-protein-dependent transport system permease family.</text>
</comment>
<evidence type="ECO:0000256" key="2">
    <source>
        <dbReference type="ARBA" id="ARBA00022448"/>
    </source>
</evidence>
<keyword evidence="11" id="KW-1185">Reference proteome</keyword>
<dbReference type="KEGG" id="tfr:BR63_11050"/>
<dbReference type="PANTHER" id="PTHR43357:SF3">
    <property type="entry name" value="FE(3+)-TRANSPORT SYSTEM PERMEASE PROTEIN FBPB 2"/>
    <property type="match status" value="1"/>
</dbReference>
<name>A0A7G6E3Z5_THEFR</name>
<accession>A0A7G6E3Z5</accession>
<dbReference type="OrthoDB" id="9776648at2"/>
<feature type="transmembrane region" description="Helical" evidence="8">
    <location>
        <begin position="69"/>
        <end position="94"/>
    </location>
</feature>
<keyword evidence="7 8" id="KW-0472">Membrane</keyword>
<organism evidence="10 11">
    <name type="scientific">Thermanaerosceptrum fracticalcis</name>
    <dbReference type="NCBI Taxonomy" id="1712410"/>
    <lineage>
        <taxon>Bacteria</taxon>
        <taxon>Bacillati</taxon>
        <taxon>Bacillota</taxon>
        <taxon>Clostridia</taxon>
        <taxon>Eubacteriales</taxon>
        <taxon>Peptococcaceae</taxon>
        <taxon>Thermanaerosceptrum</taxon>
    </lineage>
</organism>
<evidence type="ECO:0000256" key="6">
    <source>
        <dbReference type="ARBA" id="ARBA00022989"/>
    </source>
</evidence>
<dbReference type="RefSeq" id="WP_034420185.1">
    <property type="nucleotide sequence ID" value="NZ_CP045798.1"/>
</dbReference>
<feature type="transmembrane region" description="Helical" evidence="8">
    <location>
        <begin position="338"/>
        <end position="358"/>
    </location>
</feature>
<evidence type="ECO:0000256" key="1">
    <source>
        <dbReference type="ARBA" id="ARBA00004429"/>
    </source>
</evidence>
<feature type="transmembrane region" description="Helical" evidence="8">
    <location>
        <begin position="189"/>
        <end position="214"/>
    </location>
</feature>
<dbReference type="PANTHER" id="PTHR43357">
    <property type="entry name" value="INNER MEMBRANE ABC TRANSPORTER PERMEASE PROTEIN YDCV"/>
    <property type="match status" value="1"/>
</dbReference>
<feature type="domain" description="ABC transmembrane type-1" evidence="9">
    <location>
        <begin position="334"/>
        <end position="523"/>
    </location>
</feature>
<feature type="transmembrane region" description="Helical" evidence="8">
    <location>
        <begin position="502"/>
        <end position="525"/>
    </location>
</feature>
<keyword evidence="3" id="KW-1003">Cell membrane</keyword>
<keyword evidence="5 8" id="KW-0812">Transmembrane</keyword>
<dbReference type="Gene3D" id="1.10.3720.10">
    <property type="entry name" value="MetI-like"/>
    <property type="match status" value="2"/>
</dbReference>
<evidence type="ECO:0000256" key="5">
    <source>
        <dbReference type="ARBA" id="ARBA00022692"/>
    </source>
</evidence>
<evidence type="ECO:0000313" key="11">
    <source>
        <dbReference type="Proteomes" id="UP000515847"/>
    </source>
</evidence>
<comment type="subcellular location">
    <subcellularLocation>
        <location evidence="1">Cell inner membrane</location>
        <topology evidence="1">Multi-pass membrane protein</topology>
    </subcellularLocation>
    <subcellularLocation>
        <location evidence="8">Cell membrane</location>
        <topology evidence="8">Multi-pass membrane protein</topology>
    </subcellularLocation>
</comment>
<feature type="transmembrane region" description="Helical" evidence="8">
    <location>
        <begin position="26"/>
        <end position="48"/>
    </location>
</feature>